<dbReference type="EMBL" id="CP013234">
    <property type="protein sequence ID" value="AMP06374.1"/>
    <property type="molecule type" value="Genomic_DNA"/>
</dbReference>
<protein>
    <submittedName>
        <fullName evidence="1">Uncharacterized protein</fullName>
    </submittedName>
</protein>
<name>A0A127Q8M6_9BURK</name>
<organism evidence="1 2">
    <name type="scientific">Collimonas pratensis</name>
    <dbReference type="NCBI Taxonomy" id="279113"/>
    <lineage>
        <taxon>Bacteria</taxon>
        <taxon>Pseudomonadati</taxon>
        <taxon>Pseudomonadota</taxon>
        <taxon>Betaproteobacteria</taxon>
        <taxon>Burkholderiales</taxon>
        <taxon>Oxalobacteraceae</taxon>
        <taxon>Collimonas</taxon>
    </lineage>
</organism>
<dbReference type="Proteomes" id="UP000074561">
    <property type="component" value="Chromosome"/>
</dbReference>
<reference evidence="1 2" key="1">
    <citation type="submission" date="2015-11" db="EMBL/GenBank/DDBJ databases">
        <title>Exploring the genomic traits of fungus-feeding bacterial genus Collimonas.</title>
        <authorList>
            <person name="Song C."/>
            <person name="Schmidt R."/>
            <person name="de Jager V."/>
            <person name="Krzyzanowska D."/>
            <person name="Jongedijk E."/>
            <person name="Cankar K."/>
            <person name="Beekwilder J."/>
            <person name="van Veen A."/>
            <person name="de Boer W."/>
            <person name="van Veen J.A."/>
            <person name="Garbeva P."/>
        </authorList>
    </citation>
    <scope>NUCLEOTIDE SEQUENCE [LARGE SCALE GENOMIC DNA]</scope>
    <source>
        <strain evidence="1 2">Ter91</strain>
    </source>
</reference>
<sequence length="39" mass="4739">MPFHFVFYVAMQYRHVEMTNPISVSHTSHSIYEYHHALM</sequence>
<accession>A0A127Q8M6</accession>
<proteinExistence type="predicted"/>
<gene>
    <name evidence="1" type="ORF">CPter91_4054</name>
</gene>
<dbReference type="AlphaFoldDB" id="A0A127Q8M6"/>
<dbReference type="STRING" id="279113.CPter91_4054"/>
<evidence type="ECO:0000313" key="2">
    <source>
        <dbReference type="Proteomes" id="UP000074561"/>
    </source>
</evidence>
<dbReference type="PATRIC" id="fig|279113.9.peg.4023"/>
<dbReference type="KEGG" id="cpra:CPter91_4054"/>
<evidence type="ECO:0000313" key="1">
    <source>
        <dbReference type="EMBL" id="AMP06374.1"/>
    </source>
</evidence>